<dbReference type="AlphaFoldDB" id="A0A223KU74"/>
<dbReference type="STRING" id="1314751.GCA_001591425_00760"/>
<accession>A0A223KU74</accession>
<dbReference type="KEGG" id="bcoh:BC6307_18150"/>
<evidence type="ECO:0000313" key="2">
    <source>
        <dbReference type="Proteomes" id="UP000215224"/>
    </source>
</evidence>
<reference evidence="1 2" key="1">
    <citation type="submission" date="2016-12" db="EMBL/GenBank/DDBJ databases">
        <title>The whole genome sequencing and assembly of Bacillus cohnii DSM 6307T strain.</title>
        <authorList>
            <person name="Lee Y.-J."/>
            <person name="Yi H."/>
            <person name="Bahn Y.-S."/>
            <person name="Kim J.F."/>
            <person name="Lee D.-W."/>
        </authorList>
    </citation>
    <scope>NUCLEOTIDE SEQUENCE [LARGE SCALE GENOMIC DNA]</scope>
    <source>
        <strain evidence="1 2">DSM 6307</strain>
    </source>
</reference>
<sequence length="92" mass="10667">MAIKLITYDLNKQGQNYSALYDENKKLGPCINPLDSVWLVQTDIMSSEIRDRLKSVADKNDYFIVVPYAINKNDERAAWLKGEHIEWIQGHL</sequence>
<evidence type="ECO:0008006" key="3">
    <source>
        <dbReference type="Google" id="ProtNLM"/>
    </source>
</evidence>
<evidence type="ECO:0000313" key="1">
    <source>
        <dbReference type="EMBL" id="AST93042.1"/>
    </source>
</evidence>
<keyword evidence="2" id="KW-1185">Reference proteome</keyword>
<proteinExistence type="predicted"/>
<protein>
    <recommendedName>
        <fullName evidence="3">SinR family protein</fullName>
    </recommendedName>
</protein>
<name>A0A223KU74_9BACI</name>
<dbReference type="Proteomes" id="UP000215224">
    <property type="component" value="Chromosome"/>
</dbReference>
<dbReference type="EMBL" id="CP018866">
    <property type="protein sequence ID" value="AST93042.1"/>
    <property type="molecule type" value="Genomic_DNA"/>
</dbReference>
<gene>
    <name evidence="1" type="ORF">BC6307_18150</name>
</gene>
<dbReference type="RefSeq" id="WP_066412361.1">
    <property type="nucleotide sequence ID" value="NZ_CP018866.1"/>
</dbReference>
<organism evidence="1 2">
    <name type="scientific">Sutcliffiella cohnii</name>
    <dbReference type="NCBI Taxonomy" id="33932"/>
    <lineage>
        <taxon>Bacteria</taxon>
        <taxon>Bacillati</taxon>
        <taxon>Bacillota</taxon>
        <taxon>Bacilli</taxon>
        <taxon>Bacillales</taxon>
        <taxon>Bacillaceae</taxon>
        <taxon>Sutcliffiella</taxon>
    </lineage>
</organism>